<keyword evidence="3" id="KW-1185">Reference proteome</keyword>
<evidence type="ECO:0000313" key="3">
    <source>
        <dbReference type="Proteomes" id="UP001285921"/>
    </source>
</evidence>
<name>A0ABQ6NL04_9BACL</name>
<feature type="transmembrane region" description="Helical" evidence="1">
    <location>
        <begin position="123"/>
        <end position="147"/>
    </location>
</feature>
<sequence length="158" mass="18208">MNTKVLRIATLIVFLINVILIFLVDWFTIEMIPGKSISGNSNPAVILWFLELPAYLLLLTGIALIVHRERYLVQYNRVRVSVILLALLAVSLLLQVDKAQRIRDRIDGRTNEFGWLNPYTNTIYINFYSFLSGILLLLLIQSVITLIRFKFRSGRPTD</sequence>
<dbReference type="EMBL" id="BTCL01000009">
    <property type="protein sequence ID" value="GMK45766.1"/>
    <property type="molecule type" value="Genomic_DNA"/>
</dbReference>
<reference evidence="2 3" key="1">
    <citation type="submission" date="2023-05" db="EMBL/GenBank/DDBJ databases">
        <title>Draft genome of Paenibacillus sp. CCS26.</title>
        <authorList>
            <person name="Akita H."/>
            <person name="Shinto Y."/>
            <person name="Kimura Z."/>
        </authorList>
    </citation>
    <scope>NUCLEOTIDE SEQUENCE [LARGE SCALE GENOMIC DNA]</scope>
    <source>
        <strain evidence="2 3">CCS26</strain>
    </source>
</reference>
<gene>
    <name evidence="2" type="ORF">PghCCS26_28940</name>
</gene>
<keyword evidence="1" id="KW-1133">Transmembrane helix</keyword>
<dbReference type="Proteomes" id="UP001285921">
    <property type="component" value="Unassembled WGS sequence"/>
</dbReference>
<keyword evidence="1" id="KW-0472">Membrane</keyword>
<feature type="transmembrane region" description="Helical" evidence="1">
    <location>
        <begin position="78"/>
        <end position="96"/>
    </location>
</feature>
<protein>
    <submittedName>
        <fullName evidence="2">Uncharacterized protein</fullName>
    </submittedName>
</protein>
<feature type="transmembrane region" description="Helical" evidence="1">
    <location>
        <begin position="5"/>
        <end position="24"/>
    </location>
</feature>
<organism evidence="2 3">
    <name type="scientific">Paenibacillus glycanilyticus</name>
    <dbReference type="NCBI Taxonomy" id="126569"/>
    <lineage>
        <taxon>Bacteria</taxon>
        <taxon>Bacillati</taxon>
        <taxon>Bacillota</taxon>
        <taxon>Bacilli</taxon>
        <taxon>Bacillales</taxon>
        <taxon>Paenibacillaceae</taxon>
        <taxon>Paenibacillus</taxon>
    </lineage>
</organism>
<comment type="caution">
    <text evidence="2">The sequence shown here is derived from an EMBL/GenBank/DDBJ whole genome shotgun (WGS) entry which is preliminary data.</text>
</comment>
<keyword evidence="1" id="KW-0812">Transmembrane</keyword>
<accession>A0ABQ6NL04</accession>
<evidence type="ECO:0000313" key="2">
    <source>
        <dbReference type="EMBL" id="GMK45766.1"/>
    </source>
</evidence>
<feature type="transmembrane region" description="Helical" evidence="1">
    <location>
        <begin position="44"/>
        <end position="66"/>
    </location>
</feature>
<proteinExistence type="predicted"/>
<evidence type="ECO:0000256" key="1">
    <source>
        <dbReference type="SAM" id="Phobius"/>
    </source>
</evidence>
<dbReference type="RefSeq" id="WP_317980361.1">
    <property type="nucleotide sequence ID" value="NZ_BTCL01000009.1"/>
</dbReference>